<gene>
    <name evidence="14" type="ORF">GUITHDRAFT_108123</name>
</gene>
<dbReference type="RefSeq" id="XP_005833067.1">
    <property type="nucleotide sequence ID" value="XM_005833010.1"/>
</dbReference>
<dbReference type="PaxDb" id="55529-EKX46087"/>
<evidence type="ECO:0000256" key="2">
    <source>
        <dbReference type="ARBA" id="ARBA00004229"/>
    </source>
</evidence>
<keyword evidence="16" id="KW-1185">Reference proteome</keyword>
<keyword evidence="9 11" id="KW-0472">Membrane</keyword>
<keyword evidence="8 11" id="KW-1133">Transmembrane helix</keyword>
<reference evidence="15" key="3">
    <citation type="submission" date="2016-03" db="UniProtKB">
        <authorList>
            <consortium name="EnsemblProtists"/>
        </authorList>
    </citation>
    <scope>IDENTIFICATION</scope>
</reference>
<feature type="transmembrane region" description="Helical" evidence="11">
    <location>
        <begin position="106"/>
        <end position="125"/>
    </location>
</feature>
<feature type="transmembrane region" description="Helical" evidence="11">
    <location>
        <begin position="137"/>
        <end position="159"/>
    </location>
</feature>
<dbReference type="PROSITE" id="PS50929">
    <property type="entry name" value="ABC_TM1F"/>
    <property type="match status" value="1"/>
</dbReference>
<feature type="transmembrane region" description="Helical" evidence="11">
    <location>
        <begin position="36"/>
        <end position="61"/>
    </location>
</feature>
<dbReference type="GO" id="GO:0016020">
    <property type="term" value="C:membrane"/>
    <property type="evidence" value="ECO:0007669"/>
    <property type="project" value="InterPro"/>
</dbReference>
<dbReference type="EMBL" id="JH992996">
    <property type="protein sequence ID" value="EKX46087.1"/>
    <property type="molecule type" value="Genomic_DNA"/>
</dbReference>
<evidence type="ECO:0008006" key="17">
    <source>
        <dbReference type="Google" id="ProtNLM"/>
    </source>
</evidence>
<dbReference type="PANTHER" id="PTHR24223">
    <property type="entry name" value="ATP-BINDING CASSETTE SUB-FAMILY C"/>
    <property type="match status" value="1"/>
</dbReference>
<dbReference type="InterPro" id="IPR003439">
    <property type="entry name" value="ABC_transporter-like_ATP-bd"/>
</dbReference>
<dbReference type="Proteomes" id="UP000011087">
    <property type="component" value="Unassembled WGS sequence"/>
</dbReference>
<dbReference type="InterPro" id="IPR011527">
    <property type="entry name" value="ABC1_TM_dom"/>
</dbReference>
<evidence type="ECO:0000259" key="12">
    <source>
        <dbReference type="PROSITE" id="PS50893"/>
    </source>
</evidence>
<dbReference type="InterPro" id="IPR027417">
    <property type="entry name" value="P-loop_NTPase"/>
</dbReference>
<dbReference type="SUPFAM" id="SSF52540">
    <property type="entry name" value="P-loop containing nucleoside triphosphate hydrolases"/>
    <property type="match status" value="2"/>
</dbReference>
<dbReference type="PROSITE" id="PS50893">
    <property type="entry name" value="ABC_TRANSPORTER_2"/>
    <property type="match status" value="1"/>
</dbReference>
<dbReference type="Pfam" id="PF00005">
    <property type="entry name" value="ABC_tran"/>
    <property type="match status" value="1"/>
</dbReference>
<evidence type="ECO:0000256" key="9">
    <source>
        <dbReference type="ARBA" id="ARBA00023136"/>
    </source>
</evidence>
<feature type="region of interest" description="Disordered" evidence="10">
    <location>
        <begin position="1615"/>
        <end position="1639"/>
    </location>
</feature>
<feature type="domain" description="ABC transmembrane type-1" evidence="13">
    <location>
        <begin position="381"/>
        <end position="548"/>
    </location>
</feature>
<dbReference type="eggNOG" id="KOG0054">
    <property type="taxonomic scope" value="Eukaryota"/>
</dbReference>
<evidence type="ECO:0000259" key="13">
    <source>
        <dbReference type="PROSITE" id="PS50929"/>
    </source>
</evidence>
<organism evidence="14">
    <name type="scientific">Guillardia theta (strain CCMP2712)</name>
    <name type="common">Cryptophyte</name>
    <dbReference type="NCBI Taxonomy" id="905079"/>
    <lineage>
        <taxon>Eukaryota</taxon>
        <taxon>Cryptophyceae</taxon>
        <taxon>Pyrenomonadales</taxon>
        <taxon>Geminigeraceae</taxon>
        <taxon>Guillardia</taxon>
    </lineage>
</organism>
<evidence type="ECO:0000256" key="7">
    <source>
        <dbReference type="ARBA" id="ARBA00022840"/>
    </source>
</evidence>
<evidence type="ECO:0000313" key="16">
    <source>
        <dbReference type="Proteomes" id="UP000011087"/>
    </source>
</evidence>
<sequence>MVIEMILHVLAICIIPLGLVRTSVAEGARSSTTRAMEWLLCGSVFLVCMCEYTLCLCSLLSGDVSGESHAEEASLYMNVSGVACLSASLCFFRLVEFAGVRRNLPLLAWLVIDLLAVAPRCAAVLSRGSTIPALPRAAMMASMAARLACLLGLGVVGVCRYRGKEQQDKEGATTSQHNFDSHEDLAESAETGFLDRKEFSLGKAYEDIPFLSQLLFLWQNKTLCASQVRKLFCGDIVVAPCEADPPILLSSFLTLWGRRRTLYLLLLDFSGVSVSMIFCVKLVSDVLVLISFFLVGQMLRPELFSPSGANTAVSRKDVVLHSVSVVGCIALAMFLRSQGRFFLSSEVIKVKTLLSSGVYNALLHHVRVETHLYTSRYQAVQDPDVLARSFGSLTSLLNSLTMLLLCFIGCCHLLGRVAVVVMTLLLLAGVIVGSGLVCFQSSTRRRMKSSQASRRSAWRQHTEGIITLKHFGWEAQFAERVAALQRGEERLLGRLEMFAGTEVLFITSLWVVSYSSLAFAVMVAQEHCKEASHCVSGEKMISSLLLLFCFVRQMCMSYEHAKRVLAARMAYRRLERMLQEDQGSGMQRRLAQSQGSAADTKNHAVVLQHVSVGWRRKTACSPLAHFLDPLERRSEEENESVLSGRETDTSCQADSTRLLPLLTGPRKREEAEDAEEEAFLPVLRNVNLRVERRSQMFVLGDEKSGKTTLLLSLFGQSAVGNGSVHVSRCVAYCSPDPWVVDGVSVKENIVLGRAFDPSRFYAVAKACGLNFHRRDRRVAEKHEELDLYEHQVLRSSTCSEDLCCRVTLARCLLEDAEVLLLDEPLRSLPFGLRLLLLRRVTQSPVVRRATLLFSSRDFRFAELFPSVALLRGGFLTIVSSQEDFRRLVLERQGSRCAVPELAEHSPTCSASCFDRLPAGPPHIPQTCHCQAPHGLVASSSRPGGQSFEALRELGGGGGRAVVCLLLMGCLLGKMGDVMMAESVKFTNSTMVVVGRQRTREGRGRELPVRSEADGTVWPPCADSKVVEAMADLISPFDLPSTFLLLNGLALLAVLIAVLFSYNLSSHVNKSLRRRILLAFTAAKCEVLQTLMQSEGFACLLERSLVWRKHVRCLLLPLLSIVVLLCSFILVAAVLPISTAPLVLTMWVYSKTVSQSSRGVLEVQRLQQDYLMQLADHQWKTLVGAYDLRAAEGSLSSPMAHKFNLLLRVSSSIEFTLAGVRGWRRMRTESLAILQLALVLSAILLDLTRQPSSPPPPAEQEQSPLAEEEQVFHASRHVSFVAISILNSFFAMWIMVDLSGLLARVDELLLSQQDFQLLAELEPEDKLSSSSPTADHPVEALRSILREKLKAFGNRAWWKFWGGRSRGGREQHATDVSYKSLSSPTKNSDLLLEGLELSAGDPHHPEGVKLDVRIPAGHVLLLKSAIFQDGPSLTGMLGGTSGMGRGSMHLGGVDMSKLPLVKLRKLVTVVPRRKFVLSGTVRENIDLLGKAQGDWQLWAALEQCHFADVVRRWPARLDERVCGEEVQVGSRMRKLSRYEQEMVCLVRAMFAADVQESSIMCIDNVEEISDEQTRNLILRRHLMFGMTVIVSCTRSSLIPSDVENLHALLLDDEEPIESETASDDVGSASEEGSDYLSASESDFTAAGTKLRSDELPAAGAKKHRKGTGRMIWSGIKSGIKGGVKTVRKASYLSMQLYEGKSKGGVE</sequence>
<feature type="domain" description="ABC transporter" evidence="12">
    <location>
        <begin position="666"/>
        <end position="897"/>
    </location>
</feature>
<feature type="transmembrane region" description="Helical" evidence="11">
    <location>
        <begin position="73"/>
        <end position="94"/>
    </location>
</feature>
<dbReference type="SUPFAM" id="SSF90123">
    <property type="entry name" value="ABC transporter transmembrane region"/>
    <property type="match status" value="1"/>
</dbReference>
<evidence type="ECO:0000256" key="1">
    <source>
        <dbReference type="ARBA" id="ARBA00004141"/>
    </source>
</evidence>
<dbReference type="GO" id="GO:0016887">
    <property type="term" value="F:ATP hydrolysis activity"/>
    <property type="evidence" value="ECO:0007669"/>
    <property type="project" value="InterPro"/>
</dbReference>
<keyword evidence="7" id="KW-0067">ATP-binding</keyword>
<evidence type="ECO:0000256" key="5">
    <source>
        <dbReference type="ARBA" id="ARBA00022692"/>
    </source>
</evidence>
<feature type="transmembrane region" description="Helical" evidence="11">
    <location>
        <begin position="503"/>
        <end position="524"/>
    </location>
</feature>
<feature type="transmembrane region" description="Helical" evidence="11">
    <location>
        <begin position="396"/>
        <end position="415"/>
    </location>
</feature>
<dbReference type="PANTHER" id="PTHR24223:SF456">
    <property type="entry name" value="MULTIDRUG RESISTANCE-ASSOCIATED PROTEIN LETHAL(2)03659"/>
    <property type="match status" value="1"/>
</dbReference>
<name>L1JCN5_GUITC</name>
<dbReference type="GO" id="GO:0009507">
    <property type="term" value="C:chloroplast"/>
    <property type="evidence" value="ECO:0007669"/>
    <property type="project" value="UniProtKB-SubCell"/>
</dbReference>
<dbReference type="HOGENOM" id="CLU_240764_0_0_1"/>
<feature type="transmembrane region" description="Helical" evidence="11">
    <location>
        <begin position="1112"/>
        <end position="1136"/>
    </location>
</feature>
<accession>L1JCN5</accession>
<feature type="transmembrane region" description="Helical" evidence="11">
    <location>
        <begin position="1042"/>
        <end position="1064"/>
    </location>
</feature>
<dbReference type="GO" id="GO:0005524">
    <property type="term" value="F:ATP binding"/>
    <property type="evidence" value="ECO:0007669"/>
    <property type="project" value="UniProtKB-KW"/>
</dbReference>
<dbReference type="STRING" id="905079.L1JCN5"/>
<dbReference type="KEGG" id="gtt:GUITHDRAFT_108123"/>
<evidence type="ECO:0000256" key="6">
    <source>
        <dbReference type="ARBA" id="ARBA00022741"/>
    </source>
</evidence>
<dbReference type="OrthoDB" id="6500128at2759"/>
<comment type="similarity">
    <text evidence="3">Belongs to the ABC transporter superfamily. ABCC family. Conjugate transporter (TC 3.A.1.208) subfamily.</text>
</comment>
<evidence type="ECO:0000256" key="11">
    <source>
        <dbReference type="SAM" id="Phobius"/>
    </source>
</evidence>
<evidence type="ECO:0000256" key="10">
    <source>
        <dbReference type="SAM" id="MobiDB-lite"/>
    </source>
</evidence>
<feature type="transmembrane region" description="Helical" evidence="11">
    <location>
        <begin position="318"/>
        <end position="335"/>
    </location>
</feature>
<dbReference type="InterPro" id="IPR036640">
    <property type="entry name" value="ABC1_TM_sf"/>
</dbReference>
<evidence type="ECO:0000256" key="8">
    <source>
        <dbReference type="ARBA" id="ARBA00022989"/>
    </source>
</evidence>
<comment type="subcellular location">
    <subcellularLocation>
        <location evidence="1">Membrane</location>
        <topology evidence="1">Multi-pass membrane protein</topology>
    </subcellularLocation>
    <subcellularLocation>
        <location evidence="2">Plastid</location>
        <location evidence="2">Chloroplast</location>
    </subcellularLocation>
</comment>
<dbReference type="GO" id="GO:0140359">
    <property type="term" value="F:ABC-type transporter activity"/>
    <property type="evidence" value="ECO:0007669"/>
    <property type="project" value="InterPro"/>
</dbReference>
<protein>
    <recommendedName>
        <fullName evidence="17">ABC transporter domain-containing protein</fullName>
    </recommendedName>
</protein>
<reference evidence="16" key="2">
    <citation type="submission" date="2012-11" db="EMBL/GenBank/DDBJ databases">
        <authorList>
            <person name="Kuo A."/>
            <person name="Curtis B.A."/>
            <person name="Tanifuji G."/>
            <person name="Burki F."/>
            <person name="Gruber A."/>
            <person name="Irimia M."/>
            <person name="Maruyama S."/>
            <person name="Arias M.C."/>
            <person name="Ball S.G."/>
            <person name="Gile G.H."/>
            <person name="Hirakawa Y."/>
            <person name="Hopkins J.F."/>
            <person name="Rensing S.A."/>
            <person name="Schmutz J."/>
            <person name="Symeonidi A."/>
            <person name="Elias M."/>
            <person name="Eveleigh R.J."/>
            <person name="Herman E.K."/>
            <person name="Klute M.J."/>
            <person name="Nakayama T."/>
            <person name="Obornik M."/>
            <person name="Reyes-Prieto A."/>
            <person name="Armbrust E.V."/>
            <person name="Aves S.J."/>
            <person name="Beiko R.G."/>
            <person name="Coutinho P."/>
            <person name="Dacks J.B."/>
            <person name="Durnford D.G."/>
            <person name="Fast N.M."/>
            <person name="Green B.R."/>
            <person name="Grisdale C."/>
            <person name="Hempe F."/>
            <person name="Henrissat B."/>
            <person name="Hoppner M.P."/>
            <person name="Ishida K.-I."/>
            <person name="Kim E."/>
            <person name="Koreny L."/>
            <person name="Kroth P.G."/>
            <person name="Liu Y."/>
            <person name="Malik S.-B."/>
            <person name="Maier U.G."/>
            <person name="McRose D."/>
            <person name="Mock T."/>
            <person name="Neilson J.A."/>
            <person name="Onodera N.T."/>
            <person name="Poole A.M."/>
            <person name="Pritham E.J."/>
            <person name="Richards T.A."/>
            <person name="Rocap G."/>
            <person name="Roy S.W."/>
            <person name="Sarai C."/>
            <person name="Schaack S."/>
            <person name="Shirato S."/>
            <person name="Slamovits C.H."/>
            <person name="Spencer D.F."/>
            <person name="Suzuki S."/>
            <person name="Worden A.Z."/>
            <person name="Zauner S."/>
            <person name="Barry K."/>
            <person name="Bell C."/>
            <person name="Bharti A.K."/>
            <person name="Crow J.A."/>
            <person name="Grimwood J."/>
            <person name="Kramer R."/>
            <person name="Lindquist E."/>
            <person name="Lucas S."/>
            <person name="Salamov A."/>
            <person name="McFadden G.I."/>
            <person name="Lane C.E."/>
            <person name="Keeling P.J."/>
            <person name="Gray M.W."/>
            <person name="Grigoriev I.V."/>
            <person name="Archibald J.M."/>
        </authorList>
    </citation>
    <scope>NUCLEOTIDE SEQUENCE</scope>
    <source>
        <strain evidence="16">CCMP2712</strain>
    </source>
</reference>
<feature type="transmembrane region" description="Helical" evidence="11">
    <location>
        <begin position="6"/>
        <end position="24"/>
    </location>
</feature>
<evidence type="ECO:0000256" key="4">
    <source>
        <dbReference type="ARBA" id="ARBA00022448"/>
    </source>
</evidence>
<reference evidence="14 16" key="1">
    <citation type="journal article" date="2012" name="Nature">
        <title>Algal genomes reveal evolutionary mosaicism and the fate of nucleomorphs.</title>
        <authorList>
            <consortium name="DOE Joint Genome Institute"/>
            <person name="Curtis B.A."/>
            <person name="Tanifuji G."/>
            <person name="Burki F."/>
            <person name="Gruber A."/>
            <person name="Irimia M."/>
            <person name="Maruyama S."/>
            <person name="Arias M.C."/>
            <person name="Ball S.G."/>
            <person name="Gile G.H."/>
            <person name="Hirakawa Y."/>
            <person name="Hopkins J.F."/>
            <person name="Kuo A."/>
            <person name="Rensing S.A."/>
            <person name="Schmutz J."/>
            <person name="Symeonidi A."/>
            <person name="Elias M."/>
            <person name="Eveleigh R.J."/>
            <person name="Herman E.K."/>
            <person name="Klute M.J."/>
            <person name="Nakayama T."/>
            <person name="Obornik M."/>
            <person name="Reyes-Prieto A."/>
            <person name="Armbrust E.V."/>
            <person name="Aves S.J."/>
            <person name="Beiko R.G."/>
            <person name="Coutinho P."/>
            <person name="Dacks J.B."/>
            <person name="Durnford D.G."/>
            <person name="Fast N.M."/>
            <person name="Green B.R."/>
            <person name="Grisdale C.J."/>
            <person name="Hempel F."/>
            <person name="Henrissat B."/>
            <person name="Hoppner M.P."/>
            <person name="Ishida K."/>
            <person name="Kim E."/>
            <person name="Koreny L."/>
            <person name="Kroth P.G."/>
            <person name="Liu Y."/>
            <person name="Malik S.B."/>
            <person name="Maier U.G."/>
            <person name="McRose D."/>
            <person name="Mock T."/>
            <person name="Neilson J.A."/>
            <person name="Onodera N.T."/>
            <person name="Poole A.M."/>
            <person name="Pritham E.J."/>
            <person name="Richards T.A."/>
            <person name="Rocap G."/>
            <person name="Roy S.W."/>
            <person name="Sarai C."/>
            <person name="Schaack S."/>
            <person name="Shirato S."/>
            <person name="Slamovits C.H."/>
            <person name="Spencer D.F."/>
            <person name="Suzuki S."/>
            <person name="Worden A.Z."/>
            <person name="Zauner S."/>
            <person name="Barry K."/>
            <person name="Bell C."/>
            <person name="Bharti A.K."/>
            <person name="Crow J.A."/>
            <person name="Grimwood J."/>
            <person name="Kramer R."/>
            <person name="Lindquist E."/>
            <person name="Lucas S."/>
            <person name="Salamov A."/>
            <person name="McFadden G.I."/>
            <person name="Lane C.E."/>
            <person name="Keeling P.J."/>
            <person name="Gray M.W."/>
            <person name="Grigoriev I.V."/>
            <person name="Archibald J.M."/>
        </authorList>
    </citation>
    <scope>NUCLEOTIDE SEQUENCE</scope>
    <source>
        <strain evidence="14 16">CCMP2712</strain>
    </source>
</reference>
<evidence type="ECO:0000313" key="15">
    <source>
        <dbReference type="EnsemblProtists" id="EKX46087"/>
    </source>
</evidence>
<keyword evidence="5 11" id="KW-0812">Transmembrane</keyword>
<feature type="transmembrane region" description="Helical" evidence="11">
    <location>
        <begin position="262"/>
        <end position="295"/>
    </location>
</feature>
<evidence type="ECO:0000313" key="14">
    <source>
        <dbReference type="EMBL" id="EKX46087.1"/>
    </source>
</evidence>
<dbReference type="InterPro" id="IPR050173">
    <property type="entry name" value="ABC_transporter_C-like"/>
</dbReference>
<feature type="transmembrane region" description="Helical" evidence="11">
    <location>
        <begin position="421"/>
        <end position="439"/>
    </location>
</feature>
<keyword evidence="6" id="KW-0547">Nucleotide-binding</keyword>
<proteinExistence type="inferred from homology"/>
<dbReference type="Gene3D" id="3.40.50.300">
    <property type="entry name" value="P-loop containing nucleotide triphosphate hydrolases"/>
    <property type="match status" value="2"/>
</dbReference>
<keyword evidence="4" id="KW-0813">Transport</keyword>
<dbReference type="EnsemblProtists" id="EKX46087">
    <property type="protein sequence ID" value="EKX46087"/>
    <property type="gene ID" value="GUITHDRAFT_108123"/>
</dbReference>
<evidence type="ECO:0000256" key="3">
    <source>
        <dbReference type="ARBA" id="ARBA00009726"/>
    </source>
</evidence>
<dbReference type="Gene3D" id="1.20.1560.10">
    <property type="entry name" value="ABC transporter type 1, transmembrane domain"/>
    <property type="match status" value="1"/>
</dbReference>
<dbReference type="GeneID" id="17302782"/>